<dbReference type="CDD" id="cd04301">
    <property type="entry name" value="NAT_SF"/>
    <property type="match status" value="1"/>
</dbReference>
<accession>M2YIA5</accession>
<dbReference type="AlphaFoldDB" id="M2YIA5"/>
<keyword evidence="3" id="KW-1185">Reference proteome</keyword>
<evidence type="ECO:0000259" key="1">
    <source>
        <dbReference type="PROSITE" id="PS51186"/>
    </source>
</evidence>
<gene>
    <name evidence="2" type="ORF">DOTSEDRAFT_48196</name>
</gene>
<name>M2YIA5_DOTSN</name>
<dbReference type="Proteomes" id="UP000016933">
    <property type="component" value="Unassembled WGS sequence"/>
</dbReference>
<reference evidence="2 3" key="2">
    <citation type="journal article" date="2012" name="PLoS Pathog.">
        <title>Diverse lifestyles and strategies of plant pathogenesis encoded in the genomes of eighteen Dothideomycetes fungi.</title>
        <authorList>
            <person name="Ohm R.A."/>
            <person name="Feau N."/>
            <person name="Henrissat B."/>
            <person name="Schoch C.L."/>
            <person name="Horwitz B.A."/>
            <person name="Barry K.W."/>
            <person name="Condon B.J."/>
            <person name="Copeland A.C."/>
            <person name="Dhillon B."/>
            <person name="Glaser F."/>
            <person name="Hesse C.N."/>
            <person name="Kosti I."/>
            <person name="LaButti K."/>
            <person name="Lindquist E.A."/>
            <person name="Lucas S."/>
            <person name="Salamov A.A."/>
            <person name="Bradshaw R.E."/>
            <person name="Ciuffetti L."/>
            <person name="Hamelin R.C."/>
            <person name="Kema G.H.J."/>
            <person name="Lawrence C."/>
            <person name="Scott J.A."/>
            <person name="Spatafora J.W."/>
            <person name="Turgeon B.G."/>
            <person name="de Wit P.J.G.M."/>
            <person name="Zhong S."/>
            <person name="Goodwin S.B."/>
            <person name="Grigoriev I.V."/>
        </authorList>
    </citation>
    <scope>NUCLEOTIDE SEQUENCE [LARGE SCALE GENOMIC DNA]</scope>
    <source>
        <strain evidence="3">NZE10 / CBS 128990</strain>
    </source>
</reference>
<proteinExistence type="predicted"/>
<dbReference type="eggNOG" id="ENOG502SAXA">
    <property type="taxonomic scope" value="Eukaryota"/>
</dbReference>
<evidence type="ECO:0000313" key="2">
    <source>
        <dbReference type="EMBL" id="EME38675.1"/>
    </source>
</evidence>
<dbReference type="EMBL" id="KB446546">
    <property type="protein sequence ID" value="EME38675.1"/>
    <property type="molecule type" value="Genomic_DNA"/>
</dbReference>
<dbReference type="InterPro" id="IPR016181">
    <property type="entry name" value="Acyl_CoA_acyltransferase"/>
</dbReference>
<feature type="domain" description="N-acetyltransferase" evidence="1">
    <location>
        <begin position="9"/>
        <end position="173"/>
    </location>
</feature>
<dbReference type="OrthoDB" id="202470at2759"/>
<dbReference type="HOGENOM" id="CLU_081840_2_0_1"/>
<dbReference type="PROSITE" id="PS51186">
    <property type="entry name" value="GNAT"/>
    <property type="match status" value="1"/>
</dbReference>
<protein>
    <recommendedName>
        <fullName evidence="1">N-acetyltransferase domain-containing protein</fullName>
    </recommendedName>
</protein>
<dbReference type="Pfam" id="PF00583">
    <property type="entry name" value="Acetyltransf_1"/>
    <property type="match status" value="1"/>
</dbReference>
<organism evidence="2 3">
    <name type="scientific">Dothistroma septosporum (strain NZE10 / CBS 128990)</name>
    <name type="common">Red band needle blight fungus</name>
    <name type="synonym">Mycosphaerella pini</name>
    <dbReference type="NCBI Taxonomy" id="675120"/>
    <lineage>
        <taxon>Eukaryota</taxon>
        <taxon>Fungi</taxon>
        <taxon>Dikarya</taxon>
        <taxon>Ascomycota</taxon>
        <taxon>Pezizomycotina</taxon>
        <taxon>Dothideomycetes</taxon>
        <taxon>Dothideomycetidae</taxon>
        <taxon>Mycosphaerellales</taxon>
        <taxon>Mycosphaerellaceae</taxon>
        <taxon>Dothistroma</taxon>
    </lineage>
</organism>
<dbReference type="OMA" id="TRCHIGD"/>
<sequence length="179" mass="19063">MADQTVSKISIRPEIACGLDASQIRDVIQTAFAAKSHLDHQEAEIVDSLRKSGALSISLLAFLHEEHRDTMIGHVAASPILINGVKRGWYGLGPVSVRPAHQGQGIGSALVEGSLKALQGLGAAGCVVAGSPKYYQRFSFEHDPAMTFEGAPAKSFQRIILNGPAVDGEITYHDAFKVS</sequence>
<dbReference type="InterPro" id="IPR000182">
    <property type="entry name" value="GNAT_dom"/>
</dbReference>
<dbReference type="GO" id="GO:0016747">
    <property type="term" value="F:acyltransferase activity, transferring groups other than amino-acyl groups"/>
    <property type="evidence" value="ECO:0007669"/>
    <property type="project" value="InterPro"/>
</dbReference>
<evidence type="ECO:0000313" key="3">
    <source>
        <dbReference type="Proteomes" id="UP000016933"/>
    </source>
</evidence>
<reference evidence="3" key="1">
    <citation type="journal article" date="2012" name="PLoS Genet.">
        <title>The genomes of the fungal plant pathogens Cladosporium fulvum and Dothistroma septosporum reveal adaptation to different hosts and lifestyles but also signatures of common ancestry.</title>
        <authorList>
            <person name="de Wit P.J.G.M."/>
            <person name="van der Burgt A."/>
            <person name="Oekmen B."/>
            <person name="Stergiopoulos I."/>
            <person name="Abd-Elsalam K.A."/>
            <person name="Aerts A.L."/>
            <person name="Bahkali A.H."/>
            <person name="Beenen H.G."/>
            <person name="Chettri P."/>
            <person name="Cox M.P."/>
            <person name="Datema E."/>
            <person name="de Vries R.P."/>
            <person name="Dhillon B."/>
            <person name="Ganley A.R."/>
            <person name="Griffiths S.A."/>
            <person name="Guo Y."/>
            <person name="Hamelin R.C."/>
            <person name="Henrissat B."/>
            <person name="Kabir M.S."/>
            <person name="Jashni M.K."/>
            <person name="Kema G."/>
            <person name="Klaubauf S."/>
            <person name="Lapidus A."/>
            <person name="Levasseur A."/>
            <person name="Lindquist E."/>
            <person name="Mehrabi R."/>
            <person name="Ohm R.A."/>
            <person name="Owen T.J."/>
            <person name="Salamov A."/>
            <person name="Schwelm A."/>
            <person name="Schijlen E."/>
            <person name="Sun H."/>
            <person name="van den Burg H.A."/>
            <person name="van Ham R.C.H.J."/>
            <person name="Zhang S."/>
            <person name="Goodwin S.B."/>
            <person name="Grigoriev I.V."/>
            <person name="Collemare J."/>
            <person name="Bradshaw R.E."/>
        </authorList>
    </citation>
    <scope>NUCLEOTIDE SEQUENCE [LARGE SCALE GENOMIC DNA]</scope>
    <source>
        <strain evidence="3">NZE10 / CBS 128990</strain>
    </source>
</reference>
<dbReference type="Gene3D" id="3.40.630.30">
    <property type="match status" value="1"/>
</dbReference>
<dbReference type="SUPFAM" id="SSF55729">
    <property type="entry name" value="Acyl-CoA N-acyltransferases (Nat)"/>
    <property type="match status" value="1"/>
</dbReference>